<feature type="transmembrane region" description="Helical" evidence="11">
    <location>
        <begin position="94"/>
        <end position="124"/>
    </location>
</feature>
<accession>A0ABP7A6N6</accession>
<keyword evidence="4 10" id="KW-1003">Cell membrane</keyword>
<comment type="similarity">
    <text evidence="3 10">Belongs to the cytochrome c oxidase bacterial subunit CtaF family.</text>
</comment>
<evidence type="ECO:0000313" key="12">
    <source>
        <dbReference type="EMBL" id="GAA3625919.1"/>
    </source>
</evidence>
<evidence type="ECO:0000256" key="1">
    <source>
        <dbReference type="ARBA" id="ARBA00002536"/>
    </source>
</evidence>
<comment type="function">
    <text evidence="1 10">Part of cytochrome c oxidase, its function is unknown.</text>
</comment>
<evidence type="ECO:0000256" key="2">
    <source>
        <dbReference type="ARBA" id="ARBA00004651"/>
    </source>
</evidence>
<comment type="caution">
    <text evidence="12">The sequence shown here is derived from an EMBL/GenBank/DDBJ whole genome shotgun (WGS) entry which is preliminary data.</text>
</comment>
<comment type="subcellular location">
    <subcellularLocation>
        <location evidence="2">Cell membrane</location>
        <topology evidence="2">Multi-pass membrane protein</topology>
    </subcellularLocation>
</comment>
<gene>
    <name evidence="12" type="ORF">GCM10022223_48900</name>
</gene>
<proteinExistence type="inferred from homology"/>
<evidence type="ECO:0000256" key="4">
    <source>
        <dbReference type="ARBA" id="ARBA00022475"/>
    </source>
</evidence>
<evidence type="ECO:0000256" key="5">
    <source>
        <dbReference type="ARBA" id="ARBA00022692"/>
    </source>
</evidence>
<dbReference type="PIRSF" id="PIRSF017385">
    <property type="entry name" value="CtaF"/>
    <property type="match status" value="1"/>
</dbReference>
<feature type="transmembrane region" description="Helical" evidence="11">
    <location>
        <begin position="31"/>
        <end position="53"/>
    </location>
</feature>
<dbReference type="Proteomes" id="UP001501074">
    <property type="component" value="Unassembled WGS sequence"/>
</dbReference>
<evidence type="ECO:0000256" key="8">
    <source>
        <dbReference type="ARBA" id="ARBA00023136"/>
    </source>
</evidence>
<protein>
    <recommendedName>
        <fullName evidence="10">Cytochrome c oxidase polypeptide 4</fullName>
        <ecNumber evidence="10">7.1.1.9</ecNumber>
    </recommendedName>
    <alternativeName>
        <fullName evidence="10">Cytochrome aa3 subunit 4</fullName>
    </alternativeName>
    <alternativeName>
        <fullName evidence="10">Cytochrome c oxidase polypeptide IV</fullName>
    </alternativeName>
</protein>
<dbReference type="EC" id="7.1.1.9" evidence="10"/>
<comment type="subunit">
    <text evidence="10">Associates with subunits I, II and III to form cytochrome c oxidase.</text>
</comment>
<keyword evidence="6 10" id="KW-1278">Translocase</keyword>
<feature type="transmembrane region" description="Helical" evidence="11">
    <location>
        <begin position="7"/>
        <end position="25"/>
    </location>
</feature>
<dbReference type="EMBL" id="BAAAZO010000009">
    <property type="protein sequence ID" value="GAA3625919.1"/>
    <property type="molecule type" value="Genomic_DNA"/>
</dbReference>
<dbReference type="Pfam" id="PF12270">
    <property type="entry name" value="Cyt_c_ox_IV"/>
    <property type="match status" value="1"/>
</dbReference>
<keyword evidence="8 10" id="KW-0472">Membrane</keyword>
<evidence type="ECO:0000256" key="11">
    <source>
        <dbReference type="SAM" id="Phobius"/>
    </source>
</evidence>
<comment type="catalytic activity">
    <reaction evidence="9 10">
        <text>4 Fe(II)-[cytochrome c] + O2 + 8 H(+)(in) = 4 Fe(III)-[cytochrome c] + 2 H2O + 4 H(+)(out)</text>
        <dbReference type="Rhea" id="RHEA:11436"/>
        <dbReference type="Rhea" id="RHEA-COMP:10350"/>
        <dbReference type="Rhea" id="RHEA-COMP:14399"/>
        <dbReference type="ChEBI" id="CHEBI:15377"/>
        <dbReference type="ChEBI" id="CHEBI:15378"/>
        <dbReference type="ChEBI" id="CHEBI:15379"/>
        <dbReference type="ChEBI" id="CHEBI:29033"/>
        <dbReference type="ChEBI" id="CHEBI:29034"/>
        <dbReference type="EC" id="7.1.1.9"/>
    </reaction>
</comment>
<evidence type="ECO:0000256" key="9">
    <source>
        <dbReference type="ARBA" id="ARBA00047816"/>
    </source>
</evidence>
<name>A0ABP7A6N6_9ACTN</name>
<evidence type="ECO:0000256" key="6">
    <source>
        <dbReference type="ARBA" id="ARBA00022967"/>
    </source>
</evidence>
<dbReference type="InterPro" id="IPR021050">
    <property type="entry name" value="Cyt_c_oxidase_su4_actinobac"/>
</dbReference>
<evidence type="ECO:0000256" key="10">
    <source>
        <dbReference type="PIRNR" id="PIRNR017385"/>
    </source>
</evidence>
<dbReference type="RefSeq" id="WP_231484726.1">
    <property type="nucleotide sequence ID" value="NZ_BAAAZO010000009.1"/>
</dbReference>
<reference evidence="13" key="1">
    <citation type="journal article" date="2019" name="Int. J. Syst. Evol. Microbiol.">
        <title>The Global Catalogue of Microorganisms (GCM) 10K type strain sequencing project: providing services to taxonomists for standard genome sequencing and annotation.</title>
        <authorList>
            <consortium name="The Broad Institute Genomics Platform"/>
            <consortium name="The Broad Institute Genome Sequencing Center for Infectious Disease"/>
            <person name="Wu L."/>
            <person name="Ma J."/>
        </authorList>
    </citation>
    <scope>NUCLEOTIDE SEQUENCE [LARGE SCALE GENOMIC DNA]</scope>
    <source>
        <strain evidence="13">JCM 16902</strain>
    </source>
</reference>
<evidence type="ECO:0000256" key="7">
    <source>
        <dbReference type="ARBA" id="ARBA00022989"/>
    </source>
</evidence>
<evidence type="ECO:0000313" key="13">
    <source>
        <dbReference type="Proteomes" id="UP001501074"/>
    </source>
</evidence>
<evidence type="ECO:0000256" key="3">
    <source>
        <dbReference type="ARBA" id="ARBA00006870"/>
    </source>
</evidence>
<sequence>MKIESGIFIGGTPLFLAFAIAYGLVTGWDEPVGVACLFLTAGLSIMIGAYLAFTARHIDARPEDNAYGEIAEGAGELGEFAPHSWWPLAISFSAAIVFAGAAIGFWLVAIGAVLMGLALVGWVFEFYRGEHAH</sequence>
<keyword evidence="5 11" id="KW-0812">Transmembrane</keyword>
<organism evidence="12 13">
    <name type="scientific">Kineosporia mesophila</name>
    <dbReference type="NCBI Taxonomy" id="566012"/>
    <lineage>
        <taxon>Bacteria</taxon>
        <taxon>Bacillati</taxon>
        <taxon>Actinomycetota</taxon>
        <taxon>Actinomycetes</taxon>
        <taxon>Kineosporiales</taxon>
        <taxon>Kineosporiaceae</taxon>
        <taxon>Kineosporia</taxon>
    </lineage>
</organism>
<keyword evidence="13" id="KW-1185">Reference proteome</keyword>
<keyword evidence="7 11" id="KW-1133">Transmembrane helix</keyword>